<dbReference type="OrthoDB" id="7007966at2"/>
<accession>A0A5E6YES0</accession>
<organism evidence="2 3">
    <name type="scientific">Pseudomonas fluorescens</name>
    <dbReference type="NCBI Taxonomy" id="294"/>
    <lineage>
        <taxon>Bacteria</taxon>
        <taxon>Pseudomonadati</taxon>
        <taxon>Pseudomonadota</taxon>
        <taxon>Gammaproteobacteria</taxon>
        <taxon>Pseudomonadales</taxon>
        <taxon>Pseudomonadaceae</taxon>
        <taxon>Pseudomonas</taxon>
    </lineage>
</organism>
<evidence type="ECO:0000256" key="1">
    <source>
        <dbReference type="SAM" id="MobiDB-lite"/>
    </source>
</evidence>
<name>A0A5E6YES0_PSEFL</name>
<protein>
    <submittedName>
        <fullName evidence="2">Uncharacterized protein</fullName>
    </submittedName>
</protein>
<gene>
    <name evidence="2" type="ORF">PS685_00568</name>
</gene>
<dbReference type="Proteomes" id="UP000326437">
    <property type="component" value="Unassembled WGS sequence"/>
</dbReference>
<dbReference type="AlphaFoldDB" id="A0A5E6YES0"/>
<dbReference type="EMBL" id="CABVHO010000002">
    <property type="protein sequence ID" value="VVN51149.1"/>
    <property type="molecule type" value="Genomic_DNA"/>
</dbReference>
<reference evidence="2 3" key="1">
    <citation type="submission" date="2019-09" db="EMBL/GenBank/DDBJ databases">
        <authorList>
            <person name="Chandra G."/>
            <person name="Truman W A."/>
        </authorList>
    </citation>
    <scope>NUCLEOTIDE SEQUENCE [LARGE SCALE GENOMIC DNA]</scope>
    <source>
        <strain evidence="2">PS685</strain>
    </source>
</reference>
<evidence type="ECO:0000313" key="2">
    <source>
        <dbReference type="EMBL" id="VVN51149.1"/>
    </source>
</evidence>
<sequence length="90" mass="9410">MTHSHTNRLCPPALLRNANGIDTPVKNSLCCAAAGITKAFRATAGGLIPHIKLREAAHTDAPLNAQNRPLAQPVVGYTHPGTAIKGDDHA</sequence>
<evidence type="ECO:0000313" key="3">
    <source>
        <dbReference type="Proteomes" id="UP000326437"/>
    </source>
</evidence>
<feature type="region of interest" description="Disordered" evidence="1">
    <location>
        <begin position="68"/>
        <end position="90"/>
    </location>
</feature>
<proteinExistence type="predicted"/>